<evidence type="ECO:0000313" key="11">
    <source>
        <dbReference type="Proteomes" id="UP000256913"/>
    </source>
</evidence>
<dbReference type="PROSITE" id="PS50850">
    <property type="entry name" value="MFS"/>
    <property type="match status" value="1"/>
</dbReference>
<dbReference type="Gene3D" id="1.20.1250.20">
    <property type="entry name" value="MFS general substrate transporter like domains"/>
    <property type="match status" value="1"/>
</dbReference>
<evidence type="ECO:0000256" key="5">
    <source>
        <dbReference type="ARBA" id="ARBA00022989"/>
    </source>
</evidence>
<feature type="transmembrane region" description="Helical" evidence="8">
    <location>
        <begin position="58"/>
        <end position="77"/>
    </location>
</feature>
<reference evidence="10 11" key="1">
    <citation type="submission" date="2018-08" db="EMBL/GenBank/DDBJ databases">
        <title>Sequencing the genomes of 1000 actinobacteria strains.</title>
        <authorList>
            <person name="Klenk H.-P."/>
        </authorList>
    </citation>
    <scope>NUCLEOTIDE SEQUENCE [LARGE SCALE GENOMIC DNA]</scope>
    <source>
        <strain evidence="10 11">DSM 44099</strain>
    </source>
</reference>
<dbReference type="EMBL" id="QUMQ01000001">
    <property type="protein sequence ID" value="REG01737.1"/>
    <property type="molecule type" value="Genomic_DNA"/>
</dbReference>
<feature type="transmembrane region" description="Helical" evidence="8">
    <location>
        <begin position="329"/>
        <end position="348"/>
    </location>
</feature>
<feature type="transmembrane region" description="Helical" evidence="8">
    <location>
        <begin position="213"/>
        <end position="234"/>
    </location>
</feature>
<feature type="compositionally biased region" description="Basic residues" evidence="7">
    <location>
        <begin position="651"/>
        <end position="662"/>
    </location>
</feature>
<feature type="compositionally biased region" description="Polar residues" evidence="7">
    <location>
        <begin position="574"/>
        <end position="584"/>
    </location>
</feature>
<dbReference type="InterPro" id="IPR011701">
    <property type="entry name" value="MFS"/>
</dbReference>
<evidence type="ECO:0000313" key="10">
    <source>
        <dbReference type="EMBL" id="REG01737.1"/>
    </source>
</evidence>
<feature type="transmembrane region" description="Helical" evidence="8">
    <location>
        <begin position="531"/>
        <end position="552"/>
    </location>
</feature>
<sequence>MAIQARPGGRIPHKWSVLSNTTLGMLMATVNASILIISLPAIFRGIHLDPLAPGNVSYLLWMLMGYLLVTAVLVVSLGRLGDMFGRVKIYNAGFAVFAFASVACLLTPGSGRMAALWLIGWRIVQGVGGAMLMANSTAIITDTFPARQRGTALGVNQVAGLAGSFVGLVLGGLLSAWHWRSIFGVSALVGVIGAVWAYRNLRETVVRRSGVKIDWWGNATLAVGLTVLLAALTYGIQPYGDHVEGWANPLVFGGLIAGAALLVAFCVIETRVAQPMFHLRLFKIQAFWAGNSAALFNAIARGGLQFMLIIWLQGIWLPLRGYDFEDTPLWAGIYLVPLTIGFIVAGPLSGYLSDRYGAKLLATGGLVVMALTFVGLLLIPVNFSYPLFAILLFFNGAGSGLFSAPNTTAVMNAVPAGERGVASGIRATFQNAGMVLSIGLFFSLLIAGLSSSLPSALHSGLTAQGVPASAVSSVVAVPPVSLMFAAFLGTNPIGSLLDQAGVTGQVPPSTLAHLTDRTFLPGLLSGPFHDGLLVVFILAAALAAAGAVVSLFRGGVYIHEDATAPATAAPSPTNGRGSRPTGTPSGLPAGDGAAAITSAATDTSTAGAGNGSAGGAAANPPATTGTSTAGGGNGSAGGADDAPGGDDRPARGRPVRRWTRRG</sequence>
<feature type="transmembrane region" description="Helical" evidence="8">
    <location>
        <begin position="89"/>
        <end position="108"/>
    </location>
</feature>
<dbReference type="RefSeq" id="WP_203783667.1">
    <property type="nucleotide sequence ID" value="NZ_BONB01000021.1"/>
</dbReference>
<evidence type="ECO:0000259" key="9">
    <source>
        <dbReference type="PROSITE" id="PS50850"/>
    </source>
</evidence>
<keyword evidence="5 8" id="KW-1133">Transmembrane helix</keyword>
<dbReference type="GO" id="GO:0022857">
    <property type="term" value="F:transmembrane transporter activity"/>
    <property type="evidence" value="ECO:0007669"/>
    <property type="project" value="InterPro"/>
</dbReference>
<evidence type="ECO:0000256" key="6">
    <source>
        <dbReference type="ARBA" id="ARBA00023136"/>
    </source>
</evidence>
<feature type="region of interest" description="Disordered" evidence="7">
    <location>
        <begin position="565"/>
        <end position="662"/>
    </location>
</feature>
<accession>A0A3D9ZWY5</accession>
<feature type="compositionally biased region" description="Low complexity" evidence="7">
    <location>
        <begin position="615"/>
        <end position="627"/>
    </location>
</feature>
<feature type="transmembrane region" description="Helical" evidence="8">
    <location>
        <begin position="288"/>
        <end position="317"/>
    </location>
</feature>
<comment type="caution">
    <text evidence="10">The sequence shown here is derived from an EMBL/GenBank/DDBJ whole genome shotgun (WGS) entry which is preliminary data.</text>
</comment>
<dbReference type="InterPro" id="IPR036259">
    <property type="entry name" value="MFS_trans_sf"/>
</dbReference>
<feature type="domain" description="Major facilitator superfamily (MFS) profile" evidence="9">
    <location>
        <begin position="17"/>
        <end position="493"/>
    </location>
</feature>
<feature type="compositionally biased region" description="Gly residues" evidence="7">
    <location>
        <begin position="628"/>
        <end position="637"/>
    </location>
</feature>
<feature type="transmembrane region" description="Helical" evidence="8">
    <location>
        <begin position="155"/>
        <end position="176"/>
    </location>
</feature>
<dbReference type="Gene3D" id="1.20.1720.10">
    <property type="entry name" value="Multidrug resistance protein D"/>
    <property type="match status" value="1"/>
</dbReference>
<gene>
    <name evidence="10" type="ORF">DFJ67_7824</name>
</gene>
<feature type="transmembrane region" description="Helical" evidence="8">
    <location>
        <begin position="114"/>
        <end position="134"/>
    </location>
</feature>
<feature type="transmembrane region" description="Helical" evidence="8">
    <location>
        <begin position="246"/>
        <end position="268"/>
    </location>
</feature>
<organism evidence="10 11">
    <name type="scientific">Asanoa ferruginea</name>
    <dbReference type="NCBI Taxonomy" id="53367"/>
    <lineage>
        <taxon>Bacteria</taxon>
        <taxon>Bacillati</taxon>
        <taxon>Actinomycetota</taxon>
        <taxon>Actinomycetes</taxon>
        <taxon>Micromonosporales</taxon>
        <taxon>Micromonosporaceae</taxon>
        <taxon>Asanoa</taxon>
    </lineage>
</organism>
<evidence type="ECO:0000256" key="1">
    <source>
        <dbReference type="ARBA" id="ARBA00004651"/>
    </source>
</evidence>
<keyword evidence="11" id="KW-1185">Reference proteome</keyword>
<dbReference type="AlphaFoldDB" id="A0A3D9ZWY5"/>
<proteinExistence type="predicted"/>
<dbReference type="PANTHER" id="PTHR42718:SF46">
    <property type="entry name" value="BLR6921 PROTEIN"/>
    <property type="match status" value="1"/>
</dbReference>
<keyword evidence="6 8" id="KW-0472">Membrane</keyword>
<evidence type="ECO:0000256" key="3">
    <source>
        <dbReference type="ARBA" id="ARBA00022475"/>
    </source>
</evidence>
<keyword evidence="3" id="KW-1003">Cell membrane</keyword>
<feature type="transmembrane region" description="Helical" evidence="8">
    <location>
        <begin position="21"/>
        <end position="46"/>
    </location>
</feature>
<dbReference type="GO" id="GO:0005886">
    <property type="term" value="C:plasma membrane"/>
    <property type="evidence" value="ECO:0007669"/>
    <property type="project" value="UniProtKB-SubCell"/>
</dbReference>
<keyword evidence="2" id="KW-0813">Transport</keyword>
<dbReference type="InterPro" id="IPR020846">
    <property type="entry name" value="MFS_dom"/>
</dbReference>
<name>A0A3D9ZWY5_9ACTN</name>
<dbReference type="CDD" id="cd17321">
    <property type="entry name" value="MFS_MMR_MDR_like"/>
    <property type="match status" value="1"/>
</dbReference>
<protein>
    <submittedName>
        <fullName evidence="10">Putative MFS family arabinose efflux permease</fullName>
    </submittedName>
</protein>
<evidence type="ECO:0000256" key="4">
    <source>
        <dbReference type="ARBA" id="ARBA00022692"/>
    </source>
</evidence>
<feature type="transmembrane region" description="Helical" evidence="8">
    <location>
        <begin position="182"/>
        <end position="201"/>
    </location>
</feature>
<feature type="compositionally biased region" description="Low complexity" evidence="7">
    <location>
        <begin position="588"/>
        <end position="607"/>
    </location>
</feature>
<feature type="transmembrane region" description="Helical" evidence="8">
    <location>
        <begin position="432"/>
        <end position="453"/>
    </location>
</feature>
<feature type="transmembrane region" description="Helical" evidence="8">
    <location>
        <begin position="385"/>
        <end position="404"/>
    </location>
</feature>
<evidence type="ECO:0000256" key="2">
    <source>
        <dbReference type="ARBA" id="ARBA00022448"/>
    </source>
</evidence>
<keyword evidence="4 8" id="KW-0812">Transmembrane</keyword>
<dbReference type="Pfam" id="PF07690">
    <property type="entry name" value="MFS_1"/>
    <property type="match status" value="1"/>
</dbReference>
<dbReference type="PANTHER" id="PTHR42718">
    <property type="entry name" value="MAJOR FACILITATOR SUPERFAMILY MULTIDRUG TRANSPORTER MFSC"/>
    <property type="match status" value="1"/>
</dbReference>
<evidence type="ECO:0000256" key="8">
    <source>
        <dbReference type="SAM" id="Phobius"/>
    </source>
</evidence>
<evidence type="ECO:0000256" key="7">
    <source>
        <dbReference type="SAM" id="MobiDB-lite"/>
    </source>
</evidence>
<dbReference type="Proteomes" id="UP000256913">
    <property type="component" value="Unassembled WGS sequence"/>
</dbReference>
<feature type="transmembrane region" description="Helical" evidence="8">
    <location>
        <begin position="360"/>
        <end position="379"/>
    </location>
</feature>
<comment type="subcellular location">
    <subcellularLocation>
        <location evidence="1">Cell membrane</location>
        <topology evidence="1">Multi-pass membrane protein</topology>
    </subcellularLocation>
</comment>
<dbReference type="SUPFAM" id="SSF103473">
    <property type="entry name" value="MFS general substrate transporter"/>
    <property type="match status" value="2"/>
</dbReference>